<reference evidence="5 6" key="1">
    <citation type="journal article" date="2010" name="Appl. Environ. Microbiol.">
        <title>The genome sequence of the crenarchaeon Acidilobus saccharovorans supports a new order, Acidilobales, and suggests an important ecological role in terrestrial acidic hot springs.</title>
        <authorList>
            <person name="Mardanov A.V."/>
            <person name="Svetlitchnyi V.A."/>
            <person name="Beletsky A.V."/>
            <person name="Prokofeva M.I."/>
            <person name="Bonch-Osmolovskaya E.A."/>
            <person name="Ravin N.V."/>
            <person name="Skryabin K.G."/>
        </authorList>
    </citation>
    <scope>NUCLEOTIDE SEQUENCE [LARGE SCALE GENOMIC DNA]</scope>
    <source>
        <strain evidence="6">DSM 16705 / JCM 18335 / VKM B-2471 / 345-15</strain>
    </source>
</reference>
<dbReference type="STRING" id="666510.ASAC_0791"/>
<proteinExistence type="inferred from homology"/>
<dbReference type="PROSITE" id="PS51160">
    <property type="entry name" value="ACYLPHOSPHATASE_3"/>
    <property type="match status" value="1"/>
</dbReference>
<evidence type="ECO:0000256" key="3">
    <source>
        <dbReference type="RuleBase" id="RU004168"/>
    </source>
</evidence>
<dbReference type="GO" id="GO:0003998">
    <property type="term" value="F:acylphosphatase activity"/>
    <property type="evidence" value="ECO:0007669"/>
    <property type="project" value="UniProtKB-EC"/>
</dbReference>
<evidence type="ECO:0000259" key="4">
    <source>
        <dbReference type="PROSITE" id="PS51160"/>
    </source>
</evidence>
<dbReference type="InterPro" id="IPR036046">
    <property type="entry name" value="Acylphosphatase-like_dom_sf"/>
</dbReference>
<dbReference type="InParanoid" id="D9Q1K9"/>
<keyword evidence="6" id="KW-1185">Reference proteome</keyword>
<dbReference type="AlphaFoldDB" id="D9Q1K9"/>
<accession>D9Q1K9</accession>
<dbReference type="Pfam" id="PF00708">
    <property type="entry name" value="Acylphosphatase"/>
    <property type="match status" value="1"/>
</dbReference>
<feature type="active site" evidence="1">
    <location>
        <position position="31"/>
    </location>
</feature>
<dbReference type="PROSITE" id="PS00151">
    <property type="entry name" value="ACYLPHOSPHATASE_2"/>
    <property type="match status" value="1"/>
</dbReference>
<dbReference type="FunCoup" id="D9Q1K9">
    <property type="interactions" value="37"/>
</dbReference>
<evidence type="ECO:0000313" key="5">
    <source>
        <dbReference type="EMBL" id="ADL19197.1"/>
    </source>
</evidence>
<organism evidence="5 6">
    <name type="scientific">Acidilobus saccharovorans (strain DSM 16705 / JCM 18335 / VKM B-2471 / 345-15)</name>
    <dbReference type="NCBI Taxonomy" id="666510"/>
    <lineage>
        <taxon>Archaea</taxon>
        <taxon>Thermoproteota</taxon>
        <taxon>Thermoprotei</taxon>
        <taxon>Acidilobales</taxon>
        <taxon>Acidilobaceae</taxon>
        <taxon>Acidilobus</taxon>
    </lineage>
</organism>
<dbReference type="HOGENOM" id="CLU_141932_1_1_2"/>
<dbReference type="eggNOG" id="arCOG01187">
    <property type="taxonomic scope" value="Archaea"/>
</dbReference>
<name>D9Q1K9_ACIS3</name>
<keyword evidence="1 2" id="KW-0378">Hydrolase</keyword>
<evidence type="ECO:0000256" key="1">
    <source>
        <dbReference type="PROSITE-ProRule" id="PRU00520"/>
    </source>
</evidence>
<dbReference type="SUPFAM" id="SSF54975">
    <property type="entry name" value="Acylphosphatase/BLUF domain-like"/>
    <property type="match status" value="1"/>
</dbReference>
<dbReference type="EC" id="3.6.1.7" evidence="1 2"/>
<feature type="domain" description="Acylphosphatase-like" evidence="4">
    <location>
        <begin position="16"/>
        <end position="99"/>
    </location>
</feature>
<dbReference type="Gene3D" id="3.30.70.100">
    <property type="match status" value="1"/>
</dbReference>
<comment type="similarity">
    <text evidence="3">Belongs to the acylphosphatase family.</text>
</comment>
<comment type="catalytic activity">
    <reaction evidence="1 2">
        <text>an acyl phosphate + H2O = a carboxylate + phosphate + H(+)</text>
        <dbReference type="Rhea" id="RHEA:14965"/>
        <dbReference type="ChEBI" id="CHEBI:15377"/>
        <dbReference type="ChEBI" id="CHEBI:15378"/>
        <dbReference type="ChEBI" id="CHEBI:29067"/>
        <dbReference type="ChEBI" id="CHEBI:43474"/>
        <dbReference type="ChEBI" id="CHEBI:59918"/>
        <dbReference type="EC" id="3.6.1.7"/>
    </reaction>
</comment>
<dbReference type="InterPro" id="IPR017968">
    <property type="entry name" value="Acylphosphatase_CS"/>
</dbReference>
<dbReference type="PANTHER" id="PTHR47268">
    <property type="entry name" value="ACYLPHOSPHATASE"/>
    <property type="match status" value="1"/>
</dbReference>
<dbReference type="Proteomes" id="UP000000346">
    <property type="component" value="Chromosome"/>
</dbReference>
<sequence>MRPYSLSWVREVPEACKRIRVTGVVQGVGFRAYVRRHATMLGLTGYAKNMPDGSVEIVAQGQEKSIEELLQQLRESHFDIDNIEVEDLTGCNYAHFTTM</sequence>
<protein>
    <recommendedName>
        <fullName evidence="1 2">Acylphosphatase</fullName>
        <ecNumber evidence="1 2">3.6.1.7</ecNumber>
    </recommendedName>
</protein>
<feature type="active site" evidence="1">
    <location>
        <position position="49"/>
    </location>
</feature>
<dbReference type="PROSITE" id="PS00150">
    <property type="entry name" value="ACYLPHOSPHATASE_1"/>
    <property type="match status" value="1"/>
</dbReference>
<evidence type="ECO:0000256" key="2">
    <source>
        <dbReference type="RuleBase" id="RU000553"/>
    </source>
</evidence>
<dbReference type="PANTHER" id="PTHR47268:SF4">
    <property type="entry name" value="ACYLPHOSPHATASE"/>
    <property type="match status" value="1"/>
</dbReference>
<evidence type="ECO:0000313" key="6">
    <source>
        <dbReference type="Proteomes" id="UP000000346"/>
    </source>
</evidence>
<dbReference type="InterPro" id="IPR001792">
    <property type="entry name" value="Acylphosphatase-like_dom"/>
</dbReference>
<dbReference type="EMBL" id="CP001742">
    <property type="protein sequence ID" value="ADL19197.1"/>
    <property type="molecule type" value="Genomic_DNA"/>
</dbReference>
<gene>
    <name evidence="5" type="ordered locus">ASAC_0791</name>
</gene>
<dbReference type="InterPro" id="IPR020456">
    <property type="entry name" value="Acylphosphatase"/>
</dbReference>
<dbReference type="KEGG" id="asc:ASAC_0791"/>